<keyword evidence="1" id="KW-0812">Transmembrane</keyword>
<dbReference type="PATRIC" id="fig|28229.3.peg.1625"/>
<feature type="transmembrane region" description="Helical" evidence="1">
    <location>
        <begin position="37"/>
        <end position="56"/>
    </location>
</feature>
<proteinExistence type="predicted"/>
<comment type="caution">
    <text evidence="2">The sequence shown here is derived from an EMBL/GenBank/DDBJ whole genome shotgun (WGS) entry which is preliminary data.</text>
</comment>
<dbReference type="Pfam" id="PF05987">
    <property type="entry name" value="DUF898"/>
    <property type="match status" value="1"/>
</dbReference>
<evidence type="ECO:0000313" key="2">
    <source>
        <dbReference type="EMBL" id="KGJ95232.1"/>
    </source>
</evidence>
<feature type="transmembrane region" description="Helical" evidence="1">
    <location>
        <begin position="107"/>
        <end position="130"/>
    </location>
</feature>
<feature type="transmembrane region" description="Helical" evidence="1">
    <location>
        <begin position="151"/>
        <end position="173"/>
    </location>
</feature>
<feature type="transmembrane region" description="Helical" evidence="1">
    <location>
        <begin position="275"/>
        <end position="295"/>
    </location>
</feature>
<dbReference type="RefSeq" id="WP_052093577.1">
    <property type="nucleotide sequence ID" value="NZ_JQEC01000015.1"/>
</dbReference>
<accession>A0A099KZF7</accession>
<dbReference type="OrthoDB" id="9765721at2"/>
<feature type="transmembrane region" description="Helical" evidence="1">
    <location>
        <begin position="201"/>
        <end position="226"/>
    </location>
</feature>
<protein>
    <submittedName>
        <fullName evidence="2">Uncharacterized protein</fullName>
    </submittedName>
</protein>
<dbReference type="AlphaFoldDB" id="A0A099KZF7"/>
<reference evidence="2 3" key="1">
    <citation type="submission" date="2014-08" db="EMBL/GenBank/DDBJ databases">
        <title>Genomic and Phenotypic Diversity of Colwellia psychrerythraea strains from Disparate Marine Basins.</title>
        <authorList>
            <person name="Techtmann S.M."/>
            <person name="Stelling S.C."/>
            <person name="Utturkar S.M."/>
            <person name="Alshibli N."/>
            <person name="Harris A."/>
            <person name="Brown S.D."/>
            <person name="Hazen T.C."/>
        </authorList>
    </citation>
    <scope>NUCLEOTIDE SEQUENCE [LARGE SCALE GENOMIC DNA]</scope>
    <source>
        <strain evidence="2 3">GAB14E</strain>
    </source>
</reference>
<evidence type="ECO:0000256" key="1">
    <source>
        <dbReference type="SAM" id="Phobius"/>
    </source>
</evidence>
<keyword evidence="1" id="KW-1133">Transmembrane helix</keyword>
<feature type="transmembrane region" description="Helical" evidence="1">
    <location>
        <begin position="77"/>
        <end position="101"/>
    </location>
</feature>
<sequence length="343" mass="38271">MTPSSGISAVQNSINTTKENRSIGFEFRGDGMEYFKIWIVNILLTIVTLGIYSAWAKVRNNRYFYSNLYLDSDNFRYLADPITILKGRLIAVAALIGYYIMSLFLPIVAGGLAIALLFAIPYFINQSMAFNHRMSSYKNIQFRFKGSYGQAFMVIYVWPILGILTLGILYPLALLKANEYFVRNSAYGTSKFDFNATYKDYGMIFLTAIGITIAVGLPVALIAYFVPAFSVISSLLYVAVYFAVIIYVVVSFTNVFYASLGLIEHKFEANLTMVATAKVILTNLFLTIITLGLYLPAAKVRMTKYICSCLTMHTSGSLDNFSAAEKENISALGEEFGQVFDFA</sequence>
<organism evidence="2 3">
    <name type="scientific">Colwellia psychrerythraea</name>
    <name type="common">Vibrio psychroerythus</name>
    <dbReference type="NCBI Taxonomy" id="28229"/>
    <lineage>
        <taxon>Bacteria</taxon>
        <taxon>Pseudomonadati</taxon>
        <taxon>Pseudomonadota</taxon>
        <taxon>Gammaproteobacteria</taxon>
        <taxon>Alteromonadales</taxon>
        <taxon>Colwelliaceae</taxon>
        <taxon>Colwellia</taxon>
    </lineage>
</organism>
<dbReference type="EMBL" id="JQEC01000015">
    <property type="protein sequence ID" value="KGJ95232.1"/>
    <property type="molecule type" value="Genomic_DNA"/>
</dbReference>
<dbReference type="InterPro" id="IPR010295">
    <property type="entry name" value="DUF898"/>
</dbReference>
<gene>
    <name evidence="2" type="ORF">GAB14E_2014</name>
</gene>
<keyword evidence="1" id="KW-0472">Membrane</keyword>
<name>A0A099KZF7_COLPS</name>
<evidence type="ECO:0000313" key="3">
    <source>
        <dbReference type="Proteomes" id="UP000029868"/>
    </source>
</evidence>
<feature type="transmembrane region" description="Helical" evidence="1">
    <location>
        <begin position="238"/>
        <end position="263"/>
    </location>
</feature>
<dbReference type="Proteomes" id="UP000029868">
    <property type="component" value="Unassembled WGS sequence"/>
</dbReference>